<dbReference type="InterPro" id="IPR029063">
    <property type="entry name" value="SAM-dependent_MTases_sf"/>
</dbReference>
<evidence type="ECO:0000313" key="4">
    <source>
        <dbReference type="Proteomes" id="UP000799436"/>
    </source>
</evidence>
<protein>
    <recommendedName>
        <fullName evidence="2">Methyltransferase type 11 domain-containing protein</fullName>
    </recommendedName>
</protein>
<keyword evidence="4" id="KW-1185">Reference proteome</keyword>
<dbReference type="Gene3D" id="3.40.50.150">
    <property type="entry name" value="Vaccinia Virus protein VP39"/>
    <property type="match status" value="1"/>
</dbReference>
<dbReference type="Pfam" id="PF08241">
    <property type="entry name" value="Methyltransf_11"/>
    <property type="match status" value="1"/>
</dbReference>
<organism evidence="3 4">
    <name type="scientific">Teratosphaeria nubilosa</name>
    <dbReference type="NCBI Taxonomy" id="161662"/>
    <lineage>
        <taxon>Eukaryota</taxon>
        <taxon>Fungi</taxon>
        <taxon>Dikarya</taxon>
        <taxon>Ascomycota</taxon>
        <taxon>Pezizomycotina</taxon>
        <taxon>Dothideomycetes</taxon>
        <taxon>Dothideomycetidae</taxon>
        <taxon>Mycosphaerellales</taxon>
        <taxon>Teratosphaeriaceae</taxon>
        <taxon>Teratosphaeria</taxon>
    </lineage>
</organism>
<evidence type="ECO:0000313" key="3">
    <source>
        <dbReference type="EMBL" id="KAF2771042.1"/>
    </source>
</evidence>
<feature type="compositionally biased region" description="Polar residues" evidence="1">
    <location>
        <begin position="124"/>
        <end position="134"/>
    </location>
</feature>
<evidence type="ECO:0000256" key="1">
    <source>
        <dbReference type="SAM" id="MobiDB-lite"/>
    </source>
</evidence>
<evidence type="ECO:0000259" key="2">
    <source>
        <dbReference type="Pfam" id="PF08241"/>
    </source>
</evidence>
<dbReference type="GO" id="GO:0008757">
    <property type="term" value="F:S-adenosylmethionine-dependent methyltransferase activity"/>
    <property type="evidence" value="ECO:0007669"/>
    <property type="project" value="InterPro"/>
</dbReference>
<gene>
    <name evidence="3" type="ORF">EJ03DRAFT_342419</name>
</gene>
<dbReference type="OrthoDB" id="5382952at2759"/>
<sequence length="237" mass="26398">MSLSDDPPAFPFPKGFFTAVVLRFPVATTDEAYHACICECKRVLRPGGHLEVAVLDLDLVNMGHRARSVVRGLKTRMQANDPSVSLRNMSDFLVRLIGRRGFEGVKRGIVGVPTAGHVSRGQDARSNSSSQSAEQPCRPSLARVNTQEITFADLLDDARNSQYISEGANDEGVTRMVAKVGRWWYSTCYETPSLGSNKSIWQDQELLRECEKQGTSFRLLLCHAQKPQQTRRRTVSV</sequence>
<dbReference type="SUPFAM" id="SSF53335">
    <property type="entry name" value="S-adenosyl-L-methionine-dependent methyltransferases"/>
    <property type="match status" value="1"/>
</dbReference>
<accession>A0A6G1LEL9</accession>
<feature type="domain" description="Methyltransferase type 11" evidence="2">
    <location>
        <begin position="10"/>
        <end position="50"/>
    </location>
</feature>
<feature type="region of interest" description="Disordered" evidence="1">
    <location>
        <begin position="114"/>
        <end position="140"/>
    </location>
</feature>
<dbReference type="InterPro" id="IPR013216">
    <property type="entry name" value="Methyltransf_11"/>
</dbReference>
<reference evidence="3" key="1">
    <citation type="journal article" date="2020" name="Stud. Mycol.">
        <title>101 Dothideomycetes genomes: a test case for predicting lifestyles and emergence of pathogens.</title>
        <authorList>
            <person name="Haridas S."/>
            <person name="Albert R."/>
            <person name="Binder M."/>
            <person name="Bloem J."/>
            <person name="Labutti K."/>
            <person name="Salamov A."/>
            <person name="Andreopoulos B."/>
            <person name="Baker S."/>
            <person name="Barry K."/>
            <person name="Bills G."/>
            <person name="Bluhm B."/>
            <person name="Cannon C."/>
            <person name="Castanera R."/>
            <person name="Culley D."/>
            <person name="Daum C."/>
            <person name="Ezra D."/>
            <person name="Gonzalez J."/>
            <person name="Henrissat B."/>
            <person name="Kuo A."/>
            <person name="Liang C."/>
            <person name="Lipzen A."/>
            <person name="Lutzoni F."/>
            <person name="Magnuson J."/>
            <person name="Mondo S."/>
            <person name="Nolan M."/>
            <person name="Ohm R."/>
            <person name="Pangilinan J."/>
            <person name="Park H.-J."/>
            <person name="Ramirez L."/>
            <person name="Alfaro M."/>
            <person name="Sun H."/>
            <person name="Tritt A."/>
            <person name="Yoshinaga Y."/>
            <person name="Zwiers L.-H."/>
            <person name="Turgeon B."/>
            <person name="Goodwin S."/>
            <person name="Spatafora J."/>
            <person name="Crous P."/>
            <person name="Grigoriev I."/>
        </authorList>
    </citation>
    <scope>NUCLEOTIDE SEQUENCE</scope>
    <source>
        <strain evidence="3">CBS 116005</strain>
    </source>
</reference>
<dbReference type="Proteomes" id="UP000799436">
    <property type="component" value="Unassembled WGS sequence"/>
</dbReference>
<dbReference type="AlphaFoldDB" id="A0A6G1LEL9"/>
<name>A0A6G1LEL9_9PEZI</name>
<proteinExistence type="predicted"/>
<dbReference type="EMBL" id="ML995821">
    <property type="protein sequence ID" value="KAF2771042.1"/>
    <property type="molecule type" value="Genomic_DNA"/>
</dbReference>